<proteinExistence type="predicted"/>
<name>A0AA88YDT0_PINIB</name>
<keyword evidence="4" id="KW-0119">Carbohydrate metabolism</keyword>
<dbReference type="Pfam" id="PF00479">
    <property type="entry name" value="G6PD_N"/>
    <property type="match status" value="1"/>
</dbReference>
<comment type="pathway">
    <text evidence="1">Carbohydrate degradation; pentose phosphate pathway.</text>
</comment>
<reference evidence="9" key="1">
    <citation type="submission" date="2019-08" db="EMBL/GenBank/DDBJ databases">
        <title>The improved chromosome-level genome for the pearl oyster Pinctada fucata martensii using PacBio sequencing and Hi-C.</title>
        <authorList>
            <person name="Zheng Z."/>
        </authorList>
    </citation>
    <scope>NUCLEOTIDE SEQUENCE</scope>
    <source>
        <strain evidence="9">ZZ-2019</strain>
        <tissue evidence="9">Adductor muscle</tissue>
    </source>
</reference>
<feature type="domain" description="Glucosamine/galactosamine-6-phosphate isomerase" evidence="7">
    <location>
        <begin position="553"/>
        <end position="770"/>
    </location>
</feature>
<dbReference type="InterPro" id="IPR036291">
    <property type="entry name" value="NAD(P)-bd_dom_sf"/>
</dbReference>
<dbReference type="InterPro" id="IPR005900">
    <property type="entry name" value="6-phosphogluconolactonase_DevB"/>
</dbReference>
<gene>
    <name evidence="9" type="ORF">FSP39_014914</name>
</gene>
<dbReference type="PANTHER" id="PTHR23429">
    <property type="entry name" value="GLUCOSE-6-PHOSPHATE 1-DEHYDROGENASE G6PD"/>
    <property type="match status" value="1"/>
</dbReference>
<dbReference type="Pfam" id="PF01182">
    <property type="entry name" value="Glucosamine_iso"/>
    <property type="match status" value="1"/>
</dbReference>
<keyword evidence="2" id="KW-0313">Glucose metabolism</keyword>
<dbReference type="Pfam" id="PF02781">
    <property type="entry name" value="G6PD_C"/>
    <property type="match status" value="1"/>
</dbReference>
<accession>A0AA88YDT0</accession>
<dbReference type="Proteomes" id="UP001186944">
    <property type="component" value="Unassembled WGS sequence"/>
</dbReference>
<dbReference type="AlphaFoldDB" id="A0AA88YDT0"/>
<dbReference type="InterPro" id="IPR022674">
    <property type="entry name" value="G6P_DH_NAD-bd"/>
</dbReference>
<protein>
    <recommendedName>
        <fullName evidence="11">GDH/6PGL endoplasmic bifunctional protein</fullName>
    </recommendedName>
</protein>
<keyword evidence="3" id="KW-0521">NADP</keyword>
<dbReference type="InterPro" id="IPR006148">
    <property type="entry name" value="Glc/Gal-6P_isomerase"/>
</dbReference>
<evidence type="ECO:0000256" key="4">
    <source>
        <dbReference type="ARBA" id="ARBA00023277"/>
    </source>
</evidence>
<evidence type="ECO:0000256" key="3">
    <source>
        <dbReference type="ARBA" id="ARBA00022857"/>
    </source>
</evidence>
<evidence type="ECO:0000313" key="10">
    <source>
        <dbReference type="Proteomes" id="UP001186944"/>
    </source>
</evidence>
<dbReference type="NCBIfam" id="TIGR01198">
    <property type="entry name" value="pgl"/>
    <property type="match status" value="1"/>
</dbReference>
<evidence type="ECO:0000259" key="6">
    <source>
        <dbReference type="Pfam" id="PF00479"/>
    </source>
</evidence>
<feature type="domain" description="Glucose-6-phosphate dehydrogenase C-terminal" evidence="8">
    <location>
        <begin position="219"/>
        <end position="500"/>
    </location>
</feature>
<dbReference type="InterPro" id="IPR037171">
    <property type="entry name" value="NagB/RpiA_transferase-like"/>
</dbReference>
<dbReference type="PANTHER" id="PTHR23429:SF7">
    <property type="entry name" value="GDH_6PGL ENDOPLASMIC BIFUNCTIONAL PROTEIN"/>
    <property type="match status" value="1"/>
</dbReference>
<dbReference type="InterPro" id="IPR001282">
    <property type="entry name" value="G6P_DH"/>
</dbReference>
<sequence length="783" mass="88825">MKFIVPGFILLTFIFGIVQATEPRSHTDIILAGALGDLSKKYLWQGLFQLYSKFSDSKNTIAFYGVSRDVYEVGAEKLNKILQERVTCKMKDDTKCERRRHEFIQKVRYFQLKADEHFRKFGTFLNSKSDKLNQSVVQGRIFYLALPPSTYTSMAEKLHNCCLLRSGKHWTRIALEKPFGSDTNSAKEMAEGIGTFFKEEEIYRVDHYLGKSVVKQILPFRLKNKDALEPILNSDHVDRVELVMKENFGVKGRFEYYNQYGVIRDVMQNHLTELLALVAMNLPSTLSTREIESQRMGILNHVQPLTSRHTLIGQYSKYISEAQEEGVNASSSAMTPTFGAAVMYVDNARWRNVPFLVISGKQLDEKSSYIRIVFKDKEFCVSSCTHLNGSHFHGPKQIIFHIGHGSLPSPGILVSKNLFKPKLPPGLSTIVVTSHDSSVYGLSMDDFNVAVPIENNDAYVTVIEDLYLGHQQSFVSTGRLMTLWEIWTPVLSGKHSPKMYMENADFSLNFQLNNGGIEFTDKYIAFVESPSEARDQMRSLPPRFLGHKLVVGSSDELYQQVAEEIYIKALSSVTDKKSFHIAFSGGTTPIPLYRALVTFFPNFPWTRTHIWQVDERCVLPTNSKSNFKVMETELLQKINIPYHNVHSMPVFLAGEICSDRGVKLYRDDLTFHLINNSFDLVVLGVGSDGHTASLFPRSSLLDDSNSLVTLTSDEASPRRLTLSYKMINKSKFVIAIVTGKSKHDIVEKLSEETKSKYDYPILGVNPTLGNMTFFIDNDAWFGE</sequence>
<dbReference type="SUPFAM" id="SSF55347">
    <property type="entry name" value="Glyceraldehyde-3-phosphate dehydrogenase-like, C-terminal domain"/>
    <property type="match status" value="1"/>
</dbReference>
<dbReference type="Gene3D" id="3.40.50.720">
    <property type="entry name" value="NAD(P)-binding Rossmann-like Domain"/>
    <property type="match status" value="1"/>
</dbReference>
<dbReference type="GO" id="GO:0009051">
    <property type="term" value="P:pentose-phosphate shunt, oxidative branch"/>
    <property type="evidence" value="ECO:0007669"/>
    <property type="project" value="TreeGrafter"/>
</dbReference>
<dbReference type="CDD" id="cd01400">
    <property type="entry name" value="6PGL"/>
    <property type="match status" value="1"/>
</dbReference>
<keyword evidence="10" id="KW-1185">Reference proteome</keyword>
<dbReference type="Gene3D" id="3.40.50.1360">
    <property type="match status" value="1"/>
</dbReference>
<dbReference type="GO" id="GO:0005783">
    <property type="term" value="C:endoplasmic reticulum"/>
    <property type="evidence" value="ECO:0007669"/>
    <property type="project" value="TreeGrafter"/>
</dbReference>
<feature type="chain" id="PRO_5041661146" description="GDH/6PGL endoplasmic bifunctional protein" evidence="5">
    <location>
        <begin position="21"/>
        <end position="783"/>
    </location>
</feature>
<evidence type="ECO:0000256" key="1">
    <source>
        <dbReference type="ARBA" id="ARBA00004959"/>
    </source>
</evidence>
<evidence type="ECO:0000256" key="2">
    <source>
        <dbReference type="ARBA" id="ARBA00022526"/>
    </source>
</evidence>
<evidence type="ECO:0000259" key="7">
    <source>
        <dbReference type="Pfam" id="PF01182"/>
    </source>
</evidence>
<comment type="caution">
    <text evidence="9">The sequence shown here is derived from an EMBL/GenBank/DDBJ whole genome shotgun (WGS) entry which is preliminary data.</text>
</comment>
<evidence type="ECO:0008006" key="11">
    <source>
        <dbReference type="Google" id="ProtNLM"/>
    </source>
</evidence>
<dbReference type="InterPro" id="IPR022675">
    <property type="entry name" value="G6P_DH_C"/>
</dbReference>
<evidence type="ECO:0000256" key="5">
    <source>
        <dbReference type="SAM" id="SignalP"/>
    </source>
</evidence>
<dbReference type="GO" id="GO:0006006">
    <property type="term" value="P:glucose metabolic process"/>
    <property type="evidence" value="ECO:0007669"/>
    <property type="project" value="UniProtKB-KW"/>
</dbReference>
<feature type="signal peptide" evidence="5">
    <location>
        <begin position="1"/>
        <end position="20"/>
    </location>
</feature>
<dbReference type="SUPFAM" id="SSF51735">
    <property type="entry name" value="NAD(P)-binding Rossmann-fold domains"/>
    <property type="match status" value="1"/>
</dbReference>
<keyword evidence="5" id="KW-0732">Signal</keyword>
<dbReference type="GO" id="GO:0004345">
    <property type="term" value="F:glucose-6-phosphate dehydrogenase activity"/>
    <property type="evidence" value="ECO:0007669"/>
    <property type="project" value="InterPro"/>
</dbReference>
<evidence type="ECO:0000259" key="8">
    <source>
        <dbReference type="Pfam" id="PF02781"/>
    </source>
</evidence>
<dbReference type="GO" id="GO:0017057">
    <property type="term" value="F:6-phosphogluconolactonase activity"/>
    <property type="evidence" value="ECO:0007669"/>
    <property type="project" value="InterPro"/>
</dbReference>
<feature type="domain" description="Glucose-6-phosphate dehydrogenase NAD-binding" evidence="6">
    <location>
        <begin position="30"/>
        <end position="215"/>
    </location>
</feature>
<dbReference type="PRINTS" id="PR00079">
    <property type="entry name" value="G6PDHDRGNASE"/>
</dbReference>
<evidence type="ECO:0000313" key="9">
    <source>
        <dbReference type="EMBL" id="KAK3102913.1"/>
    </source>
</evidence>
<dbReference type="GO" id="GO:0050661">
    <property type="term" value="F:NADP binding"/>
    <property type="evidence" value="ECO:0007669"/>
    <property type="project" value="InterPro"/>
</dbReference>
<dbReference type="Gene3D" id="3.30.360.10">
    <property type="entry name" value="Dihydrodipicolinate Reductase, domain 2"/>
    <property type="match status" value="1"/>
</dbReference>
<organism evidence="9 10">
    <name type="scientific">Pinctada imbricata</name>
    <name type="common">Atlantic pearl-oyster</name>
    <name type="synonym">Pinctada martensii</name>
    <dbReference type="NCBI Taxonomy" id="66713"/>
    <lineage>
        <taxon>Eukaryota</taxon>
        <taxon>Metazoa</taxon>
        <taxon>Spiralia</taxon>
        <taxon>Lophotrochozoa</taxon>
        <taxon>Mollusca</taxon>
        <taxon>Bivalvia</taxon>
        <taxon>Autobranchia</taxon>
        <taxon>Pteriomorphia</taxon>
        <taxon>Pterioida</taxon>
        <taxon>Pterioidea</taxon>
        <taxon>Pteriidae</taxon>
        <taxon>Pinctada</taxon>
    </lineage>
</organism>
<dbReference type="EMBL" id="VSWD01000005">
    <property type="protein sequence ID" value="KAK3102913.1"/>
    <property type="molecule type" value="Genomic_DNA"/>
</dbReference>
<dbReference type="SUPFAM" id="SSF100950">
    <property type="entry name" value="NagB/RpiA/CoA transferase-like"/>
    <property type="match status" value="1"/>
</dbReference>